<gene>
    <name evidence="2" type="ORF">Tci_604081</name>
</gene>
<comment type="caution">
    <text evidence="2">The sequence shown here is derived from an EMBL/GenBank/DDBJ whole genome shotgun (WGS) entry which is preliminary data.</text>
</comment>
<accession>A0A699JED9</accession>
<dbReference type="EMBL" id="BKCJ010404153">
    <property type="protein sequence ID" value="GFA32109.1"/>
    <property type="molecule type" value="Genomic_DNA"/>
</dbReference>
<feature type="domain" description="Reverse transcriptase zinc-binding" evidence="1">
    <location>
        <begin position="47"/>
        <end position="112"/>
    </location>
</feature>
<dbReference type="InterPro" id="IPR026960">
    <property type="entry name" value="RVT-Znf"/>
</dbReference>
<proteinExistence type="predicted"/>
<dbReference type="AlphaFoldDB" id="A0A699JED9"/>
<reference evidence="2" key="1">
    <citation type="journal article" date="2019" name="Sci. Rep.">
        <title>Draft genome of Tanacetum cinerariifolium, the natural source of mosquito coil.</title>
        <authorList>
            <person name="Yamashiro T."/>
            <person name="Shiraishi A."/>
            <person name="Satake H."/>
            <person name="Nakayama K."/>
        </authorList>
    </citation>
    <scope>NUCLEOTIDE SEQUENCE</scope>
</reference>
<name>A0A699JED9_TANCI</name>
<protein>
    <recommendedName>
        <fullName evidence="1">Reverse transcriptase zinc-binding domain-containing protein</fullName>
    </recommendedName>
</protein>
<dbReference type="Pfam" id="PF13966">
    <property type="entry name" value="zf-RVT"/>
    <property type="match status" value="1"/>
</dbReference>
<evidence type="ECO:0000259" key="1">
    <source>
        <dbReference type="Pfam" id="PF13966"/>
    </source>
</evidence>
<evidence type="ECO:0000313" key="2">
    <source>
        <dbReference type="EMBL" id="GFA32109.1"/>
    </source>
</evidence>
<organism evidence="2">
    <name type="scientific">Tanacetum cinerariifolium</name>
    <name type="common">Dalmatian daisy</name>
    <name type="synonym">Chrysanthemum cinerariifolium</name>
    <dbReference type="NCBI Taxonomy" id="118510"/>
    <lineage>
        <taxon>Eukaryota</taxon>
        <taxon>Viridiplantae</taxon>
        <taxon>Streptophyta</taxon>
        <taxon>Embryophyta</taxon>
        <taxon>Tracheophyta</taxon>
        <taxon>Spermatophyta</taxon>
        <taxon>Magnoliopsida</taxon>
        <taxon>eudicotyledons</taxon>
        <taxon>Gunneridae</taxon>
        <taxon>Pentapetalae</taxon>
        <taxon>asterids</taxon>
        <taxon>campanulids</taxon>
        <taxon>Asterales</taxon>
        <taxon>Asteraceae</taxon>
        <taxon>Asteroideae</taxon>
        <taxon>Anthemideae</taxon>
        <taxon>Anthemidinae</taxon>
        <taxon>Tanacetum</taxon>
    </lineage>
</organism>
<sequence length="145" mass="17181">LANGNEWKWPDAWTIKEPKFIEIPKPNLMFDKCDEVMWRDSDGTVQEFKCIPRHAFLVWLVMGQKLKPQHRMKQWDLSPSKSIDNLRCSLCQAQQDSHQHIFFECVFSEQVWMKLKSHAGIRNVASYWMDIVDELKLIAHPQVKV</sequence>
<feature type="non-terminal residue" evidence="2">
    <location>
        <position position="1"/>
    </location>
</feature>